<comment type="caution">
    <text evidence="1">The sequence shown here is derived from an EMBL/GenBank/DDBJ whole genome shotgun (WGS) entry which is preliminary data.</text>
</comment>
<protein>
    <submittedName>
        <fullName evidence="1">Uncharacterized protein</fullName>
    </submittedName>
</protein>
<keyword evidence="2" id="KW-1185">Reference proteome</keyword>
<dbReference type="Proteomes" id="UP001373714">
    <property type="component" value="Unassembled WGS sequence"/>
</dbReference>
<organism evidence="1 2">
    <name type="scientific">Orbilia blumenaviensis</name>
    <dbReference type="NCBI Taxonomy" id="1796055"/>
    <lineage>
        <taxon>Eukaryota</taxon>
        <taxon>Fungi</taxon>
        <taxon>Dikarya</taxon>
        <taxon>Ascomycota</taxon>
        <taxon>Pezizomycotina</taxon>
        <taxon>Orbiliomycetes</taxon>
        <taxon>Orbiliales</taxon>
        <taxon>Orbiliaceae</taxon>
        <taxon>Orbilia</taxon>
    </lineage>
</organism>
<reference evidence="1 2" key="1">
    <citation type="submission" date="2019-10" db="EMBL/GenBank/DDBJ databases">
        <authorList>
            <person name="Palmer J.M."/>
        </authorList>
    </citation>
    <scope>NUCLEOTIDE SEQUENCE [LARGE SCALE GENOMIC DNA]</scope>
    <source>
        <strain evidence="1 2">TWF730</strain>
    </source>
</reference>
<sequence>MAKALIKRIDPIIAKLYAEKLVKKGVQGNQAYDRTALAWKAIEEGVNGLKKK</sequence>
<evidence type="ECO:0000313" key="2">
    <source>
        <dbReference type="Proteomes" id="UP001373714"/>
    </source>
</evidence>
<gene>
    <name evidence="1" type="ORF">TWF730_010092</name>
</gene>
<dbReference type="EMBL" id="JAVHNS010000007">
    <property type="protein sequence ID" value="KAK6349344.1"/>
    <property type="molecule type" value="Genomic_DNA"/>
</dbReference>
<dbReference type="AlphaFoldDB" id="A0AAV9UUN6"/>
<proteinExistence type="predicted"/>
<evidence type="ECO:0000313" key="1">
    <source>
        <dbReference type="EMBL" id="KAK6349344.1"/>
    </source>
</evidence>
<accession>A0AAV9UUN6</accession>
<name>A0AAV9UUN6_9PEZI</name>